<dbReference type="Proteomes" id="UP000015453">
    <property type="component" value="Unassembled WGS sequence"/>
</dbReference>
<evidence type="ECO:0000313" key="2">
    <source>
        <dbReference type="EMBL" id="EPS57300.1"/>
    </source>
</evidence>
<protein>
    <submittedName>
        <fullName evidence="2">Uncharacterized protein</fullName>
    </submittedName>
</protein>
<reference evidence="2 3" key="1">
    <citation type="journal article" date="2013" name="BMC Genomics">
        <title>The miniature genome of a carnivorous plant Genlisea aurea contains a low number of genes and short non-coding sequences.</title>
        <authorList>
            <person name="Leushkin E.V."/>
            <person name="Sutormin R.A."/>
            <person name="Nabieva E.R."/>
            <person name="Penin A.A."/>
            <person name="Kondrashov A.S."/>
            <person name="Logacheva M.D."/>
        </authorList>
    </citation>
    <scope>NUCLEOTIDE SEQUENCE [LARGE SCALE GENOMIC DNA]</scope>
</reference>
<proteinExistence type="predicted"/>
<gene>
    <name evidence="2" type="ORF">M569_17519</name>
</gene>
<dbReference type="AlphaFoldDB" id="S8BRQ2"/>
<name>S8BRQ2_9LAMI</name>
<organism evidence="2 3">
    <name type="scientific">Genlisea aurea</name>
    <dbReference type="NCBI Taxonomy" id="192259"/>
    <lineage>
        <taxon>Eukaryota</taxon>
        <taxon>Viridiplantae</taxon>
        <taxon>Streptophyta</taxon>
        <taxon>Embryophyta</taxon>
        <taxon>Tracheophyta</taxon>
        <taxon>Spermatophyta</taxon>
        <taxon>Magnoliopsida</taxon>
        <taxon>eudicotyledons</taxon>
        <taxon>Gunneridae</taxon>
        <taxon>Pentapetalae</taxon>
        <taxon>asterids</taxon>
        <taxon>lamiids</taxon>
        <taxon>Lamiales</taxon>
        <taxon>Lentibulariaceae</taxon>
        <taxon>Genlisea</taxon>
    </lineage>
</organism>
<evidence type="ECO:0000313" key="3">
    <source>
        <dbReference type="Proteomes" id="UP000015453"/>
    </source>
</evidence>
<sequence>MVFVSWQGTTLKFGQRQGQGQSTPKFVEDPPKPVQCNNRVQGDISPQGGSQLAPINPGTRGVQRKSRPRTAWKAFVGRTKAW</sequence>
<dbReference type="EMBL" id="AUSU01010382">
    <property type="protein sequence ID" value="EPS57300.1"/>
    <property type="molecule type" value="Genomic_DNA"/>
</dbReference>
<accession>S8BRQ2</accession>
<feature type="compositionally biased region" description="Polar residues" evidence="1">
    <location>
        <begin position="14"/>
        <end position="24"/>
    </location>
</feature>
<keyword evidence="3" id="KW-1185">Reference proteome</keyword>
<evidence type="ECO:0000256" key="1">
    <source>
        <dbReference type="SAM" id="MobiDB-lite"/>
    </source>
</evidence>
<comment type="caution">
    <text evidence="2">The sequence shown here is derived from an EMBL/GenBank/DDBJ whole genome shotgun (WGS) entry which is preliminary data.</text>
</comment>
<feature type="region of interest" description="Disordered" evidence="1">
    <location>
        <begin position="41"/>
        <end position="68"/>
    </location>
</feature>
<feature type="region of interest" description="Disordered" evidence="1">
    <location>
        <begin position="14"/>
        <end position="33"/>
    </location>
</feature>